<evidence type="ECO:0000256" key="1">
    <source>
        <dbReference type="SAM" id="MobiDB-lite"/>
    </source>
</evidence>
<accession>A0ABU9DTG8</accession>
<organism evidence="3 4">
    <name type="scientific">Paenibacillus filicis</name>
    <dbReference type="NCBI Taxonomy" id="669464"/>
    <lineage>
        <taxon>Bacteria</taxon>
        <taxon>Bacillati</taxon>
        <taxon>Bacillota</taxon>
        <taxon>Bacilli</taxon>
        <taxon>Bacillales</taxon>
        <taxon>Paenibacillaceae</taxon>
        <taxon>Paenibacillus</taxon>
    </lineage>
</organism>
<dbReference type="InterPro" id="IPR010982">
    <property type="entry name" value="Lambda_DNA-bd_dom_sf"/>
</dbReference>
<dbReference type="InterPro" id="IPR001387">
    <property type="entry name" value="Cro/C1-type_HTH"/>
</dbReference>
<evidence type="ECO:0000259" key="2">
    <source>
        <dbReference type="PROSITE" id="PS50943"/>
    </source>
</evidence>
<dbReference type="Proteomes" id="UP001469365">
    <property type="component" value="Unassembled WGS sequence"/>
</dbReference>
<dbReference type="SUPFAM" id="SSF47413">
    <property type="entry name" value="lambda repressor-like DNA-binding domains"/>
    <property type="match status" value="1"/>
</dbReference>
<comment type="caution">
    <text evidence="3">The sequence shown here is derived from an EMBL/GenBank/DDBJ whole genome shotgun (WGS) entry which is preliminary data.</text>
</comment>
<name>A0ABU9DTG8_9BACL</name>
<sequence>MDTLGKRIAYLRESRHLRQKELMKLLNFSNLSRFEKDSMKPGIDIILSIALYFDVTTDWLLTGREKCVDVNLHHNSDFSPEEIELLAKIRQLLPEERVRIDGLVDGLLLGREIHGQSRAEGKMSPISRSGRSSEDEQAAANETRGTA</sequence>
<dbReference type="SMART" id="SM00530">
    <property type="entry name" value="HTH_XRE"/>
    <property type="match status" value="1"/>
</dbReference>
<dbReference type="Pfam" id="PF12844">
    <property type="entry name" value="HTH_19"/>
    <property type="match status" value="1"/>
</dbReference>
<dbReference type="CDD" id="cd00093">
    <property type="entry name" value="HTH_XRE"/>
    <property type="match status" value="1"/>
</dbReference>
<proteinExistence type="predicted"/>
<dbReference type="PROSITE" id="PS50943">
    <property type="entry name" value="HTH_CROC1"/>
    <property type="match status" value="1"/>
</dbReference>
<dbReference type="EMBL" id="JBBPCC010000021">
    <property type="protein sequence ID" value="MEK8131472.1"/>
    <property type="molecule type" value="Genomic_DNA"/>
</dbReference>
<protein>
    <submittedName>
        <fullName evidence="3">Helix-turn-helix transcriptional regulator</fullName>
    </submittedName>
</protein>
<keyword evidence="4" id="KW-1185">Reference proteome</keyword>
<feature type="domain" description="HTH cro/C1-type" evidence="2">
    <location>
        <begin position="8"/>
        <end position="60"/>
    </location>
</feature>
<reference evidence="3 4" key="1">
    <citation type="submission" date="2024-04" db="EMBL/GenBank/DDBJ databases">
        <title>draft genome sequnece of Paenibacillus filicis.</title>
        <authorList>
            <person name="Kim D.-U."/>
        </authorList>
    </citation>
    <scope>NUCLEOTIDE SEQUENCE [LARGE SCALE GENOMIC DNA]</scope>
    <source>
        <strain evidence="3 4">KACC14197</strain>
    </source>
</reference>
<dbReference type="Gene3D" id="1.10.260.40">
    <property type="entry name" value="lambda repressor-like DNA-binding domains"/>
    <property type="match status" value="1"/>
</dbReference>
<gene>
    <name evidence="3" type="ORF">WMW72_26535</name>
</gene>
<dbReference type="RefSeq" id="WP_341418604.1">
    <property type="nucleotide sequence ID" value="NZ_JBBPCC010000021.1"/>
</dbReference>
<evidence type="ECO:0000313" key="3">
    <source>
        <dbReference type="EMBL" id="MEK8131472.1"/>
    </source>
</evidence>
<evidence type="ECO:0000313" key="4">
    <source>
        <dbReference type="Proteomes" id="UP001469365"/>
    </source>
</evidence>
<feature type="region of interest" description="Disordered" evidence="1">
    <location>
        <begin position="118"/>
        <end position="147"/>
    </location>
</feature>